<name>A0A182C850_9BACT</name>
<dbReference type="PROSITE" id="PS01007">
    <property type="entry name" value="TRANSPOSASE_MUTATOR"/>
    <property type="match status" value="1"/>
</dbReference>
<dbReference type="Proteomes" id="UP000077339">
    <property type="component" value="Unassembled WGS sequence"/>
</dbReference>
<dbReference type="PATRIC" id="fig|1453497.3.peg.746"/>
<dbReference type="InterPro" id="IPR001207">
    <property type="entry name" value="Transposase_mutator"/>
</dbReference>
<evidence type="ECO:0000313" key="7">
    <source>
        <dbReference type="EMBL" id="OAA31953.1"/>
    </source>
</evidence>
<proteinExistence type="inferred from homology"/>
<evidence type="ECO:0000256" key="2">
    <source>
        <dbReference type="ARBA" id="ARBA00010961"/>
    </source>
</evidence>
<dbReference type="NCBIfam" id="NF033543">
    <property type="entry name" value="transpos_IS256"/>
    <property type="match status" value="1"/>
</dbReference>
<keyword evidence="5 6" id="KW-0233">DNA recombination</keyword>
<gene>
    <name evidence="7" type="ORF">AT15_03765</name>
</gene>
<keyword evidence="4 6" id="KW-0238">DNA-binding</keyword>
<evidence type="ECO:0000256" key="1">
    <source>
        <dbReference type="ARBA" id="ARBA00002190"/>
    </source>
</evidence>
<keyword evidence="8" id="KW-1185">Reference proteome</keyword>
<accession>A0A182C850</accession>
<organism evidence="7 8">
    <name type="scientific">Kosmotoga arenicorallina S304</name>
    <dbReference type="NCBI Taxonomy" id="1453497"/>
    <lineage>
        <taxon>Bacteria</taxon>
        <taxon>Thermotogati</taxon>
        <taxon>Thermotogota</taxon>
        <taxon>Thermotogae</taxon>
        <taxon>Kosmotogales</taxon>
        <taxon>Kosmotogaceae</taxon>
        <taxon>Kosmotoga</taxon>
    </lineage>
</organism>
<comment type="similarity">
    <text evidence="2 6">Belongs to the transposase mutator family.</text>
</comment>
<dbReference type="GO" id="GO:0006313">
    <property type="term" value="P:DNA transposition"/>
    <property type="evidence" value="ECO:0007669"/>
    <property type="project" value="UniProtKB-UniRule"/>
</dbReference>
<evidence type="ECO:0000256" key="4">
    <source>
        <dbReference type="ARBA" id="ARBA00023125"/>
    </source>
</evidence>
<evidence type="ECO:0000256" key="3">
    <source>
        <dbReference type="ARBA" id="ARBA00022578"/>
    </source>
</evidence>
<dbReference type="OrthoDB" id="41807at2"/>
<comment type="function">
    <text evidence="1 6">Required for the transposition of the insertion element.</text>
</comment>
<dbReference type="GO" id="GO:0003677">
    <property type="term" value="F:DNA binding"/>
    <property type="evidence" value="ECO:0007669"/>
    <property type="project" value="UniProtKB-UniRule"/>
</dbReference>
<reference evidence="7 8" key="1">
    <citation type="submission" date="2014-02" db="EMBL/GenBank/DDBJ databases">
        <title>Kosmotoga genome sequencing.</title>
        <authorList>
            <person name="Pollo S.M."/>
            <person name="Charchuk R."/>
            <person name="Nesbo C.L."/>
        </authorList>
    </citation>
    <scope>NUCLEOTIDE SEQUENCE [LARGE SCALE GENOMIC DNA]</scope>
    <source>
        <strain evidence="7 8">S304</strain>
    </source>
</reference>
<comment type="caution">
    <text evidence="7">The sequence shown here is derived from an EMBL/GenBank/DDBJ whole genome shotgun (WGS) entry which is preliminary data.</text>
</comment>
<dbReference type="EMBL" id="JFHK01000002">
    <property type="protein sequence ID" value="OAA31953.1"/>
    <property type="molecule type" value="Genomic_DNA"/>
</dbReference>
<dbReference type="RefSeq" id="WP_068345682.1">
    <property type="nucleotide sequence ID" value="NZ_JFHK01000002.1"/>
</dbReference>
<dbReference type="Pfam" id="PF00872">
    <property type="entry name" value="Transposase_mut"/>
    <property type="match status" value="1"/>
</dbReference>
<dbReference type="PANTHER" id="PTHR33217">
    <property type="entry name" value="TRANSPOSASE FOR INSERTION SEQUENCE ELEMENT IS1081"/>
    <property type="match status" value="1"/>
</dbReference>
<sequence>MGNIDKGILRKLVRERKLKTAEEAEELVKELFGDVIKEMLEAELEEELGYSKHDYRNKETDNSRNGYTKKTVNSSYGKIELSIPRDRKGEYEPMAVKKHQRSIASIEDRILSMYARGMTYKDIQAHMEEIYGSTLSTESISRITDKIIPIISEWRNRPLEDVYSIIYMDAVFYKVTESNQIKNKALYIAFGINLEGMKEVLGIWIAESESSKYWLGVLNELKNRGVKGVMFFSIDGLVGMEEAIGAVYPQAKIQRCVVHQIRYSMKFVSWKDRKAFAADLKKVYKADTKEAAWNALLAFEEKWGQKYPFSIKSWKDNWESLTTYFAYPQEIRTLIYTTNPIESVNRQLKKVTKNRGVFPNDTALMKLAYLAINNISKKWTVRLRDWNKILAVLVIEFDWVKSYV</sequence>
<dbReference type="STRING" id="1453497.AT15_03765"/>
<evidence type="ECO:0000256" key="6">
    <source>
        <dbReference type="RuleBase" id="RU365089"/>
    </source>
</evidence>
<dbReference type="AlphaFoldDB" id="A0A182C850"/>
<dbReference type="PANTHER" id="PTHR33217:SF8">
    <property type="entry name" value="MUTATOR FAMILY TRANSPOSASE"/>
    <property type="match status" value="1"/>
</dbReference>
<keyword evidence="3 6" id="KW-0815">Transposition</keyword>
<protein>
    <recommendedName>
        <fullName evidence="6">Mutator family transposase</fullName>
    </recommendedName>
</protein>
<dbReference type="GO" id="GO:0004803">
    <property type="term" value="F:transposase activity"/>
    <property type="evidence" value="ECO:0007669"/>
    <property type="project" value="UniProtKB-UniRule"/>
</dbReference>
<evidence type="ECO:0000313" key="8">
    <source>
        <dbReference type="Proteomes" id="UP000077339"/>
    </source>
</evidence>
<evidence type="ECO:0000256" key="5">
    <source>
        <dbReference type="ARBA" id="ARBA00023172"/>
    </source>
</evidence>
<keyword evidence="6" id="KW-0814">Transposable element</keyword>